<reference evidence="3" key="1">
    <citation type="submission" date="2022-08" db="EMBL/GenBank/DDBJ databases">
        <authorList>
            <person name="Deng Y."/>
            <person name="Han X.-F."/>
            <person name="Zhang Y.-Q."/>
        </authorList>
    </citation>
    <scope>NUCLEOTIDE SEQUENCE</scope>
    <source>
        <strain evidence="3">CPCC 205716</strain>
    </source>
</reference>
<organism evidence="3 4">
    <name type="scientific">Herbiconiux gentiana</name>
    <dbReference type="NCBI Taxonomy" id="2970912"/>
    <lineage>
        <taxon>Bacteria</taxon>
        <taxon>Bacillati</taxon>
        <taxon>Actinomycetota</taxon>
        <taxon>Actinomycetes</taxon>
        <taxon>Micrococcales</taxon>
        <taxon>Microbacteriaceae</taxon>
        <taxon>Herbiconiux</taxon>
    </lineage>
</organism>
<dbReference type="EMBL" id="JANTEZ010000001">
    <property type="protein sequence ID" value="MCS5713535.1"/>
    <property type="molecule type" value="Genomic_DNA"/>
</dbReference>
<proteinExistence type="predicted"/>
<evidence type="ECO:0000256" key="1">
    <source>
        <dbReference type="SAM" id="MobiDB-lite"/>
    </source>
</evidence>
<evidence type="ECO:0000313" key="3">
    <source>
        <dbReference type="EMBL" id="MCS5713535.1"/>
    </source>
</evidence>
<name>A0ABT2GE19_9MICO</name>
<dbReference type="Pfam" id="PF13657">
    <property type="entry name" value="Couple_hipA"/>
    <property type="match status" value="1"/>
</dbReference>
<evidence type="ECO:0000259" key="2">
    <source>
        <dbReference type="Pfam" id="PF13657"/>
    </source>
</evidence>
<dbReference type="RefSeq" id="WP_259485065.1">
    <property type="nucleotide sequence ID" value="NZ_JANTEZ010000001.1"/>
</dbReference>
<dbReference type="Proteomes" id="UP001165580">
    <property type="component" value="Unassembled WGS sequence"/>
</dbReference>
<feature type="region of interest" description="Disordered" evidence="1">
    <location>
        <begin position="128"/>
        <end position="158"/>
    </location>
</feature>
<sequence>MRLAVELYGTVIGTIEGDARTFDFVPSREGIEQFGPNSAVLSVAVPLTPTQRRDHAARRRNWFGELLPEGDQYDYMLAQGRLARGDTPAFLARYGRDTAGAAQIWDIDDPAEPVEPGLELLTDREVRRLLEDPPPRSSVAAADSSSSPVLPGEDAVER</sequence>
<evidence type="ECO:0000313" key="4">
    <source>
        <dbReference type="Proteomes" id="UP001165580"/>
    </source>
</evidence>
<comment type="caution">
    <text evidence="3">The sequence shown here is derived from an EMBL/GenBank/DDBJ whole genome shotgun (WGS) entry which is preliminary data.</text>
</comment>
<feature type="domain" description="HipA N-terminal subdomain 1" evidence="2">
    <location>
        <begin position="3"/>
        <end position="104"/>
    </location>
</feature>
<feature type="compositionally biased region" description="Low complexity" evidence="1">
    <location>
        <begin position="137"/>
        <end position="149"/>
    </location>
</feature>
<accession>A0ABT2GE19</accession>
<gene>
    <name evidence="3" type="ORF">NVV95_03085</name>
</gene>
<dbReference type="InterPro" id="IPR017508">
    <property type="entry name" value="HipA_N1"/>
</dbReference>
<dbReference type="NCBIfam" id="TIGR03071">
    <property type="entry name" value="couple_hipA"/>
    <property type="match status" value="1"/>
</dbReference>
<keyword evidence="4" id="KW-1185">Reference proteome</keyword>
<protein>
    <submittedName>
        <fullName evidence="3">HipA N-terminal domain-containing protein</fullName>
    </submittedName>
</protein>